<keyword evidence="2" id="KW-1185">Reference proteome</keyword>
<reference evidence="1 2" key="1">
    <citation type="submission" date="2021-06" db="EMBL/GenBank/DDBJ databases">
        <authorList>
            <person name="Kallberg Y."/>
            <person name="Tangrot J."/>
            <person name="Rosling A."/>
        </authorList>
    </citation>
    <scope>NUCLEOTIDE SEQUENCE [LARGE SCALE GENOMIC DNA]</scope>
    <source>
        <strain evidence="1 2">120-4 pot B 10/14</strain>
    </source>
</reference>
<name>A0ABN7WDG2_GIGMA</name>
<sequence>MSSLSPIKLSIKKVYNLVKAISASSPLTQELKELWQLVGE</sequence>
<organism evidence="1 2">
    <name type="scientific">Gigaspora margarita</name>
    <dbReference type="NCBI Taxonomy" id="4874"/>
    <lineage>
        <taxon>Eukaryota</taxon>
        <taxon>Fungi</taxon>
        <taxon>Fungi incertae sedis</taxon>
        <taxon>Mucoromycota</taxon>
        <taxon>Glomeromycotina</taxon>
        <taxon>Glomeromycetes</taxon>
        <taxon>Diversisporales</taxon>
        <taxon>Gigasporaceae</taxon>
        <taxon>Gigaspora</taxon>
    </lineage>
</organism>
<feature type="non-terminal residue" evidence="1">
    <location>
        <position position="40"/>
    </location>
</feature>
<gene>
    <name evidence="1" type="ORF">GMARGA_LOCUS29457</name>
</gene>
<proteinExistence type="predicted"/>
<evidence type="ECO:0000313" key="2">
    <source>
        <dbReference type="Proteomes" id="UP000789901"/>
    </source>
</evidence>
<dbReference type="Proteomes" id="UP000789901">
    <property type="component" value="Unassembled WGS sequence"/>
</dbReference>
<evidence type="ECO:0000313" key="1">
    <source>
        <dbReference type="EMBL" id="CAG8827598.1"/>
    </source>
</evidence>
<dbReference type="EMBL" id="CAJVQB010039681">
    <property type="protein sequence ID" value="CAG8827598.1"/>
    <property type="molecule type" value="Genomic_DNA"/>
</dbReference>
<comment type="caution">
    <text evidence="1">The sequence shown here is derived from an EMBL/GenBank/DDBJ whole genome shotgun (WGS) entry which is preliminary data.</text>
</comment>
<accession>A0ABN7WDG2</accession>
<protein>
    <submittedName>
        <fullName evidence="1">33892_t:CDS:1</fullName>
    </submittedName>
</protein>